<feature type="region of interest" description="Disordered" evidence="1">
    <location>
        <begin position="245"/>
        <end position="267"/>
    </location>
</feature>
<gene>
    <name evidence="3" type="ORF">AWE51_05455</name>
</gene>
<feature type="compositionally biased region" description="Polar residues" evidence="1">
    <location>
        <begin position="250"/>
        <end position="267"/>
    </location>
</feature>
<evidence type="ECO:0000256" key="1">
    <source>
        <dbReference type="SAM" id="MobiDB-lite"/>
    </source>
</evidence>
<dbReference type="AlphaFoldDB" id="A0A163AAU3"/>
<evidence type="ECO:0000259" key="2">
    <source>
        <dbReference type="Pfam" id="PF00656"/>
    </source>
</evidence>
<dbReference type="Proteomes" id="UP000076715">
    <property type="component" value="Unassembled WGS sequence"/>
</dbReference>
<dbReference type="GO" id="GO:0004197">
    <property type="term" value="F:cysteine-type endopeptidase activity"/>
    <property type="evidence" value="ECO:0007669"/>
    <property type="project" value="InterPro"/>
</dbReference>
<evidence type="ECO:0000313" key="3">
    <source>
        <dbReference type="EMBL" id="KZS40400.1"/>
    </source>
</evidence>
<dbReference type="GO" id="GO:0006508">
    <property type="term" value="P:proteolysis"/>
    <property type="evidence" value="ECO:0007669"/>
    <property type="project" value="InterPro"/>
</dbReference>
<proteinExistence type="predicted"/>
<dbReference type="Gene3D" id="3.40.50.1460">
    <property type="match status" value="1"/>
</dbReference>
<accession>A0A163AAU3</accession>
<dbReference type="EMBL" id="LQRT01000013">
    <property type="protein sequence ID" value="KZS40400.1"/>
    <property type="molecule type" value="Genomic_DNA"/>
</dbReference>
<dbReference type="InterPro" id="IPR011600">
    <property type="entry name" value="Pept_C14_caspase"/>
</dbReference>
<organism evidence="3 4">
    <name type="scientific">Aquimarina aggregata</name>
    <dbReference type="NCBI Taxonomy" id="1642818"/>
    <lineage>
        <taxon>Bacteria</taxon>
        <taxon>Pseudomonadati</taxon>
        <taxon>Bacteroidota</taxon>
        <taxon>Flavobacteriia</taxon>
        <taxon>Flavobacteriales</taxon>
        <taxon>Flavobacteriaceae</taxon>
        <taxon>Aquimarina</taxon>
    </lineage>
</organism>
<evidence type="ECO:0000313" key="4">
    <source>
        <dbReference type="Proteomes" id="UP000076715"/>
    </source>
</evidence>
<dbReference type="OrthoDB" id="9812126at2"/>
<keyword evidence="4" id="KW-1185">Reference proteome</keyword>
<dbReference type="SUPFAM" id="SSF52129">
    <property type="entry name" value="Caspase-like"/>
    <property type="match status" value="1"/>
</dbReference>
<dbReference type="InterPro" id="IPR050452">
    <property type="entry name" value="Metacaspase"/>
</dbReference>
<dbReference type="PANTHER" id="PTHR48104">
    <property type="entry name" value="METACASPASE-4"/>
    <property type="match status" value="1"/>
</dbReference>
<dbReference type="RefSeq" id="WP_066313916.1">
    <property type="nucleotide sequence ID" value="NZ_LQRT01000013.1"/>
</dbReference>
<dbReference type="PANTHER" id="PTHR48104:SF30">
    <property type="entry name" value="METACASPASE-1"/>
    <property type="match status" value="1"/>
</dbReference>
<dbReference type="GO" id="GO:0005737">
    <property type="term" value="C:cytoplasm"/>
    <property type="evidence" value="ECO:0007669"/>
    <property type="project" value="TreeGrafter"/>
</dbReference>
<dbReference type="STRING" id="1642818.AWE51_05455"/>
<comment type="caution">
    <text evidence="3">The sequence shown here is derived from an EMBL/GenBank/DDBJ whole genome shotgun (WGS) entry which is preliminary data.</text>
</comment>
<feature type="domain" description="Peptidase C14 caspase" evidence="2">
    <location>
        <begin position="5"/>
        <end position="257"/>
    </location>
</feature>
<protein>
    <recommendedName>
        <fullName evidence="2">Peptidase C14 caspase domain-containing protein</fullName>
    </recommendedName>
</protein>
<reference evidence="3 4" key="1">
    <citation type="submission" date="2016-01" db="EMBL/GenBank/DDBJ databases">
        <title>The draft genome sequence of Aquimarina sp. RZW4-3-2.</title>
        <authorList>
            <person name="Wang Y."/>
        </authorList>
    </citation>
    <scope>NUCLEOTIDE SEQUENCE [LARGE SCALE GENOMIC DNA]</scope>
    <source>
        <strain evidence="3 4">RZW4-3-2</strain>
    </source>
</reference>
<sequence length="267" mass="30377">MNIKVLCVGINHYLGISKLTSCINDAKDWQQLFHKDLQVPKNNITRLSFGPKTNASTIKKELRKLVKSLGKGDLGVFIFSGHGNQKFTTTNGLPTIKEGIRARDKSIYENELRTITNKINPEAYFVSIVDACYSGGVDFKELILKNLERKNQNLEIKSYANKILKENLIAKENYRKLLKPLNKNFITLSACKPNELAYGDLFIRDQNARMNGVLTYYTIGYIKDNPQITYAELIKKLQNILPDQSKGHDQTPQLNGHKNIINNTVFK</sequence>
<dbReference type="InterPro" id="IPR029030">
    <property type="entry name" value="Caspase-like_dom_sf"/>
</dbReference>
<dbReference type="Pfam" id="PF00656">
    <property type="entry name" value="Peptidase_C14"/>
    <property type="match status" value="1"/>
</dbReference>
<name>A0A163AAU3_9FLAO</name>